<dbReference type="Proteomes" id="UP001318860">
    <property type="component" value="Unassembled WGS sequence"/>
</dbReference>
<dbReference type="PANTHER" id="PTHR34807:SF3">
    <property type="entry name" value="OS08G0270800 PROTEIN"/>
    <property type="match status" value="1"/>
</dbReference>
<evidence type="ECO:0000256" key="1">
    <source>
        <dbReference type="SAM" id="Coils"/>
    </source>
</evidence>
<dbReference type="EMBL" id="JABTTQ020000005">
    <property type="protein sequence ID" value="KAK6156622.1"/>
    <property type="molecule type" value="Genomic_DNA"/>
</dbReference>
<keyword evidence="3" id="KW-1185">Reference proteome</keyword>
<dbReference type="PANTHER" id="PTHR34807">
    <property type="entry name" value="OS08G0270800 PROTEIN"/>
    <property type="match status" value="1"/>
</dbReference>
<reference evidence="2 3" key="1">
    <citation type="journal article" date="2021" name="Comput. Struct. Biotechnol. J.">
        <title>De novo genome assembly of the potent medicinal plant Rehmannia glutinosa using nanopore technology.</title>
        <authorList>
            <person name="Ma L."/>
            <person name="Dong C."/>
            <person name="Song C."/>
            <person name="Wang X."/>
            <person name="Zheng X."/>
            <person name="Niu Y."/>
            <person name="Chen S."/>
            <person name="Feng W."/>
        </authorList>
    </citation>
    <scope>NUCLEOTIDE SEQUENCE [LARGE SCALE GENOMIC DNA]</scope>
    <source>
        <strain evidence="2">DH-2019</strain>
    </source>
</reference>
<sequence>MSKKSKGVVLDSSSRFGVGVYEDAKARMRHQDLMKDYEELQRETDATRSKLDAANQRKLMLAAEVRLIDSGRTYCRFLRKRYKYLVETKNMNSSHEQNLVKAPNSVKQTKIIRNEASQHRLPLHSEPKKKKHYIVEQVAQCDAFPITDHAHKKILYGGKEATRRTALRNFPTAAFDLNQDCGPSGKEASLPIRAPKFDLNEISVGDEDFQINVEAVKFEEAKKSLIRGISDEQQNDLKLAVCRNSGEGSSRAGKRKISWQDPVALRV</sequence>
<evidence type="ECO:0000313" key="2">
    <source>
        <dbReference type="EMBL" id="KAK6156622.1"/>
    </source>
</evidence>
<gene>
    <name evidence="2" type="ORF">DH2020_010870</name>
</gene>
<accession>A0ABR0XBV3</accession>
<proteinExistence type="predicted"/>
<comment type="caution">
    <text evidence="2">The sequence shown here is derived from an EMBL/GenBank/DDBJ whole genome shotgun (WGS) entry which is preliminary data.</text>
</comment>
<organism evidence="2 3">
    <name type="scientific">Rehmannia glutinosa</name>
    <name type="common">Chinese foxglove</name>
    <dbReference type="NCBI Taxonomy" id="99300"/>
    <lineage>
        <taxon>Eukaryota</taxon>
        <taxon>Viridiplantae</taxon>
        <taxon>Streptophyta</taxon>
        <taxon>Embryophyta</taxon>
        <taxon>Tracheophyta</taxon>
        <taxon>Spermatophyta</taxon>
        <taxon>Magnoliopsida</taxon>
        <taxon>eudicotyledons</taxon>
        <taxon>Gunneridae</taxon>
        <taxon>Pentapetalae</taxon>
        <taxon>asterids</taxon>
        <taxon>lamiids</taxon>
        <taxon>Lamiales</taxon>
        <taxon>Orobanchaceae</taxon>
        <taxon>Rehmannieae</taxon>
        <taxon>Rehmannia</taxon>
    </lineage>
</organism>
<keyword evidence="1" id="KW-0175">Coiled coil</keyword>
<evidence type="ECO:0000313" key="3">
    <source>
        <dbReference type="Proteomes" id="UP001318860"/>
    </source>
</evidence>
<protein>
    <submittedName>
        <fullName evidence="2">Uncharacterized protein</fullName>
    </submittedName>
</protein>
<name>A0ABR0XBV3_REHGL</name>
<feature type="coiled-coil region" evidence="1">
    <location>
        <begin position="23"/>
        <end position="57"/>
    </location>
</feature>